<dbReference type="InParanoid" id="C3YKU4"/>
<dbReference type="FunFam" id="3.30.160.60:FF:001097">
    <property type="entry name" value="IKAROS family zinc finger 5"/>
    <property type="match status" value="1"/>
</dbReference>
<dbReference type="FunFam" id="3.30.160.60:FF:000070">
    <property type="entry name" value="zinc finger protein 689 isoform X1"/>
    <property type="match status" value="1"/>
</dbReference>
<keyword evidence="4" id="KW-0489">Methyltransferase</keyword>
<keyword evidence="11" id="KW-0805">Transcription regulation</keyword>
<gene>
    <name evidence="21" type="ORF">BRAFLDRAFT_63213</name>
</gene>
<keyword evidence="9 15" id="KW-0863">Zinc-finger</keyword>
<dbReference type="InterPro" id="IPR050527">
    <property type="entry name" value="Snail/Krueppel_Znf"/>
</dbReference>
<dbReference type="PROSITE" id="PS50280">
    <property type="entry name" value="SET"/>
    <property type="match status" value="1"/>
</dbReference>
<dbReference type="InterPro" id="IPR046341">
    <property type="entry name" value="SET_dom_sf"/>
</dbReference>
<feature type="region of interest" description="Disordered" evidence="17">
    <location>
        <begin position="169"/>
        <end position="191"/>
    </location>
</feature>
<keyword evidence="14" id="KW-0539">Nucleus</keyword>
<dbReference type="STRING" id="7739.C3YKU4"/>
<dbReference type="eggNOG" id="KOG2461">
    <property type="taxonomic scope" value="Eukaryota"/>
</dbReference>
<evidence type="ECO:0000256" key="5">
    <source>
        <dbReference type="ARBA" id="ARBA00022679"/>
    </source>
</evidence>
<keyword evidence="18" id="KW-0732">Signal</keyword>
<dbReference type="PROSITE" id="PS50157">
    <property type="entry name" value="ZINC_FINGER_C2H2_2"/>
    <property type="match status" value="9"/>
</dbReference>
<dbReference type="CDD" id="cd19193">
    <property type="entry name" value="PR-SET_PRDM7_9"/>
    <property type="match status" value="1"/>
</dbReference>
<dbReference type="PANTHER" id="PTHR24388">
    <property type="entry name" value="ZINC FINGER PROTEIN"/>
    <property type="match status" value="1"/>
</dbReference>
<evidence type="ECO:0000256" key="18">
    <source>
        <dbReference type="SAM" id="SignalP"/>
    </source>
</evidence>
<feature type="domain" description="C2H2-type" evidence="19">
    <location>
        <begin position="602"/>
        <end position="629"/>
    </location>
</feature>
<evidence type="ECO:0000259" key="19">
    <source>
        <dbReference type="PROSITE" id="PS50157"/>
    </source>
</evidence>
<keyword evidence="7" id="KW-0479">Metal-binding</keyword>
<comment type="function">
    <text evidence="1">May be involved in transcriptional regulation.</text>
</comment>
<evidence type="ECO:0008006" key="22">
    <source>
        <dbReference type="Google" id="ProtNLM"/>
    </source>
</evidence>
<proteinExistence type="inferred from homology"/>
<evidence type="ECO:0000256" key="2">
    <source>
        <dbReference type="ARBA" id="ARBA00004123"/>
    </source>
</evidence>
<dbReference type="GO" id="GO:0032259">
    <property type="term" value="P:methylation"/>
    <property type="evidence" value="ECO:0007669"/>
    <property type="project" value="UniProtKB-KW"/>
</dbReference>
<keyword evidence="5" id="KW-0808">Transferase</keyword>
<dbReference type="InterPro" id="IPR044417">
    <property type="entry name" value="PRDM7_9_PR-SET"/>
</dbReference>
<keyword evidence="16" id="KW-0175">Coiled coil</keyword>
<evidence type="ECO:0000256" key="17">
    <source>
        <dbReference type="SAM" id="MobiDB-lite"/>
    </source>
</evidence>
<feature type="region of interest" description="Disordered" evidence="17">
    <location>
        <begin position="246"/>
        <end position="284"/>
    </location>
</feature>
<feature type="domain" description="C2H2-type" evidence="19">
    <location>
        <begin position="546"/>
        <end position="573"/>
    </location>
</feature>
<dbReference type="SMART" id="SM00355">
    <property type="entry name" value="ZnF_C2H2"/>
    <property type="match status" value="9"/>
</dbReference>
<dbReference type="FunFam" id="3.30.160.60:FF:000624">
    <property type="entry name" value="zinc finger protein 697"/>
    <property type="match status" value="1"/>
</dbReference>
<sequence>MGRSATLQLAVWAVFVFLLVPALYGSPIYLLGKDSAQGSVSTHHLPDGGLALPRQARGEDGESWVHDKTEGGAMDWYWYRRRSFDFPIAKTPGYLHNKQQSHHGNSNPFANMIDTDFDMSKVPETEDIRIEQYFSKEELAELTKIEMTRYRNMKRNYDVMRMLAEATVSKAPKESDDEGAKTFPGFQPEEVSEIQAATAASIAELEKKMEELELEIQQWEAAGPQDGQEEGSESDISTDLEEELVTTTLQPPKQQEPKREPAEDRGETRKSRYPQRNIPRKDYKEVELPDDDHYLYCEDCNELYEGACPVHGPLIVVKDKEVPKGVEDRAVCTLPDYLSVCKSKIKGAGDGVWLDGKTMAKNLVFGPYDGKITGPEIGMTSGYAWQISKNDKVKYYIDATDITKSSWMRYVNCARNEEEQNLVAFQYYRNIYYRTYKPIPPGTELMVWYGNEYAKELGISEMTEQEEENEQKQSYQTGAVAGAVAGYRCSRCGKLFSTQDYLDRHVKHHGDMSGSKRLKCHLCSYSTDITSHFTNHSRTHTGEKPYQCLTCNKRFLSKENMKAHQRLHSGEKPYRCDQCWKSFNRQYSLTQHKLTHSKVQPHMCSECGKGFRQAGNLQVHMRTHSGEKPYKSHSAAIIKIHILTHTGEKPFKCLTCGKGFNRKGNLKAHQLIHTGVKPYRCDQCGTSFNQQQHLTSHRLTHSGQQPFVCSQCGKGFTEAGNLQNHMRTHTGEKPYKCQHCDMRFAMRGSLKSHVISNHTKEFPHRCQVCGKGFLRPGEGRSNGQPRTPNTLRGASTTLIQG</sequence>
<feature type="domain" description="C2H2-type" evidence="19">
    <location>
        <begin position="518"/>
        <end position="545"/>
    </location>
</feature>
<feature type="domain" description="C2H2-type" evidence="19">
    <location>
        <begin position="574"/>
        <end position="601"/>
    </location>
</feature>
<keyword evidence="8" id="KW-0677">Repeat</keyword>
<evidence type="ECO:0000256" key="12">
    <source>
        <dbReference type="ARBA" id="ARBA00023125"/>
    </source>
</evidence>
<dbReference type="InterPro" id="IPR036236">
    <property type="entry name" value="Znf_C2H2_sf"/>
</dbReference>
<dbReference type="Pfam" id="PF00096">
    <property type="entry name" value="zf-C2H2"/>
    <property type="match status" value="6"/>
</dbReference>
<dbReference type="Pfam" id="PF21549">
    <property type="entry name" value="PRDM2_PR"/>
    <property type="match status" value="1"/>
</dbReference>
<evidence type="ECO:0000256" key="11">
    <source>
        <dbReference type="ARBA" id="ARBA00023015"/>
    </source>
</evidence>
<dbReference type="Gene3D" id="3.30.160.60">
    <property type="entry name" value="Classic Zinc Finger"/>
    <property type="match status" value="9"/>
</dbReference>
<keyword evidence="12" id="KW-0238">DNA-binding</keyword>
<evidence type="ECO:0000256" key="15">
    <source>
        <dbReference type="PROSITE-ProRule" id="PRU00042"/>
    </source>
</evidence>
<protein>
    <recommendedName>
        <fullName evidence="22">Histone-lysine N-methyltransferase PRDM9-like</fullName>
    </recommendedName>
</protein>
<feature type="domain" description="SET" evidence="20">
    <location>
        <begin position="336"/>
        <end position="450"/>
    </location>
</feature>
<reference evidence="21" key="1">
    <citation type="journal article" date="2008" name="Nature">
        <title>The amphioxus genome and the evolution of the chordate karyotype.</title>
        <authorList>
            <consortium name="US DOE Joint Genome Institute (JGI-PGF)"/>
            <person name="Putnam N.H."/>
            <person name="Butts T."/>
            <person name="Ferrier D.E.K."/>
            <person name="Furlong R.F."/>
            <person name="Hellsten U."/>
            <person name="Kawashima T."/>
            <person name="Robinson-Rechavi M."/>
            <person name="Shoguchi E."/>
            <person name="Terry A."/>
            <person name="Yu J.-K."/>
            <person name="Benito-Gutierrez E.L."/>
            <person name="Dubchak I."/>
            <person name="Garcia-Fernandez J."/>
            <person name="Gibson-Brown J.J."/>
            <person name="Grigoriev I.V."/>
            <person name="Horton A.C."/>
            <person name="de Jong P.J."/>
            <person name="Jurka J."/>
            <person name="Kapitonov V.V."/>
            <person name="Kohara Y."/>
            <person name="Kuroki Y."/>
            <person name="Lindquist E."/>
            <person name="Lucas S."/>
            <person name="Osoegawa K."/>
            <person name="Pennacchio L.A."/>
            <person name="Salamov A.A."/>
            <person name="Satou Y."/>
            <person name="Sauka-Spengler T."/>
            <person name="Schmutz J."/>
            <person name="Shin-I T."/>
            <person name="Toyoda A."/>
            <person name="Bronner-Fraser M."/>
            <person name="Fujiyama A."/>
            <person name="Holland L.Z."/>
            <person name="Holland P.W.H."/>
            <person name="Satoh N."/>
            <person name="Rokhsar D.S."/>
        </authorList>
    </citation>
    <scope>NUCLEOTIDE SEQUENCE [LARGE SCALE GENOMIC DNA]</scope>
    <source>
        <strain evidence="21">S238N-H82</strain>
        <tissue evidence="21">Testes</tissue>
    </source>
</reference>
<keyword evidence="13" id="KW-0804">Transcription</keyword>
<evidence type="ECO:0000256" key="8">
    <source>
        <dbReference type="ARBA" id="ARBA00022737"/>
    </source>
</evidence>
<dbReference type="GO" id="GO:0008270">
    <property type="term" value="F:zinc ion binding"/>
    <property type="evidence" value="ECO:0007669"/>
    <property type="project" value="UniProtKB-KW"/>
</dbReference>
<accession>C3YKU4</accession>
<evidence type="ECO:0000259" key="20">
    <source>
        <dbReference type="PROSITE" id="PS50280"/>
    </source>
</evidence>
<feature type="compositionally biased region" description="Polar residues" evidence="17">
    <location>
        <begin position="781"/>
        <end position="801"/>
    </location>
</feature>
<dbReference type="AlphaFoldDB" id="C3YKU4"/>
<dbReference type="SUPFAM" id="SSF57667">
    <property type="entry name" value="beta-beta-alpha zinc fingers"/>
    <property type="match status" value="5"/>
</dbReference>
<dbReference type="GO" id="GO:0005634">
    <property type="term" value="C:nucleus"/>
    <property type="evidence" value="ECO:0007669"/>
    <property type="project" value="UniProtKB-SubCell"/>
</dbReference>
<evidence type="ECO:0000256" key="13">
    <source>
        <dbReference type="ARBA" id="ARBA00023163"/>
    </source>
</evidence>
<dbReference type="SMART" id="SM00317">
    <property type="entry name" value="SET"/>
    <property type="match status" value="1"/>
</dbReference>
<keyword evidence="10" id="KW-0862">Zinc</keyword>
<dbReference type="InterPro" id="IPR001214">
    <property type="entry name" value="SET_dom"/>
</dbReference>
<evidence type="ECO:0000256" key="16">
    <source>
        <dbReference type="SAM" id="Coils"/>
    </source>
</evidence>
<dbReference type="EMBL" id="GG666523">
    <property type="protein sequence ID" value="EEN59162.1"/>
    <property type="molecule type" value="Genomic_DNA"/>
</dbReference>
<organism>
    <name type="scientific">Branchiostoma floridae</name>
    <name type="common">Florida lancelet</name>
    <name type="synonym">Amphioxus</name>
    <dbReference type="NCBI Taxonomy" id="7739"/>
    <lineage>
        <taxon>Eukaryota</taxon>
        <taxon>Metazoa</taxon>
        <taxon>Chordata</taxon>
        <taxon>Cephalochordata</taxon>
        <taxon>Leptocardii</taxon>
        <taxon>Amphioxiformes</taxon>
        <taxon>Branchiostomatidae</taxon>
        <taxon>Branchiostoma</taxon>
    </lineage>
</organism>
<feature type="domain" description="C2H2-type" evidence="19">
    <location>
        <begin position="679"/>
        <end position="706"/>
    </location>
</feature>
<feature type="chain" id="PRO_5002935734" description="Histone-lysine N-methyltransferase PRDM9-like" evidence="18">
    <location>
        <begin position="26"/>
        <end position="801"/>
    </location>
</feature>
<evidence type="ECO:0000256" key="1">
    <source>
        <dbReference type="ARBA" id="ARBA00003767"/>
    </source>
</evidence>
<feature type="domain" description="C2H2-type" evidence="19">
    <location>
        <begin position="651"/>
        <end position="678"/>
    </location>
</feature>
<feature type="compositionally biased region" description="Basic and acidic residues" evidence="17">
    <location>
        <begin position="171"/>
        <end position="180"/>
    </location>
</feature>
<evidence type="ECO:0000256" key="10">
    <source>
        <dbReference type="ARBA" id="ARBA00022833"/>
    </source>
</evidence>
<name>C3YKU4_BRAFL</name>
<feature type="domain" description="C2H2-type" evidence="19">
    <location>
        <begin position="735"/>
        <end position="763"/>
    </location>
</feature>
<feature type="compositionally biased region" description="Basic and acidic residues" evidence="17">
    <location>
        <begin position="56"/>
        <end position="65"/>
    </location>
</feature>
<keyword evidence="6" id="KW-0949">S-adenosyl-L-methionine</keyword>
<evidence type="ECO:0000313" key="21">
    <source>
        <dbReference type="EMBL" id="EEN59162.1"/>
    </source>
</evidence>
<evidence type="ECO:0000256" key="6">
    <source>
        <dbReference type="ARBA" id="ARBA00022691"/>
    </source>
</evidence>
<dbReference type="Pfam" id="PF13912">
    <property type="entry name" value="zf-C2H2_6"/>
    <property type="match status" value="1"/>
</dbReference>
<dbReference type="FunFam" id="3.30.160.60:FF:001927">
    <property type="entry name" value="Zinc finger protein 1184"/>
    <property type="match status" value="1"/>
</dbReference>
<dbReference type="InterPro" id="IPR013087">
    <property type="entry name" value="Znf_C2H2_type"/>
</dbReference>
<evidence type="ECO:0000256" key="7">
    <source>
        <dbReference type="ARBA" id="ARBA00022723"/>
    </source>
</evidence>
<dbReference type="GO" id="GO:0042054">
    <property type="term" value="F:histone methyltransferase activity"/>
    <property type="evidence" value="ECO:0007669"/>
    <property type="project" value="InterPro"/>
</dbReference>
<feature type="signal peptide" evidence="18">
    <location>
        <begin position="1"/>
        <end position="25"/>
    </location>
</feature>
<dbReference type="Gene3D" id="2.170.270.10">
    <property type="entry name" value="SET domain"/>
    <property type="match status" value="1"/>
</dbReference>
<evidence type="ECO:0000256" key="3">
    <source>
        <dbReference type="ARBA" id="ARBA00006991"/>
    </source>
</evidence>
<evidence type="ECO:0000256" key="4">
    <source>
        <dbReference type="ARBA" id="ARBA00022603"/>
    </source>
</evidence>
<dbReference type="PROSITE" id="PS00028">
    <property type="entry name" value="ZINC_FINGER_C2H2_1"/>
    <property type="match status" value="8"/>
</dbReference>
<feature type="domain" description="C2H2-type" evidence="19">
    <location>
        <begin position="487"/>
        <end position="509"/>
    </location>
</feature>
<feature type="domain" description="C2H2-type" evidence="19">
    <location>
        <begin position="707"/>
        <end position="734"/>
    </location>
</feature>
<dbReference type="eggNOG" id="KOG1721">
    <property type="taxonomic scope" value="Eukaryota"/>
</dbReference>
<feature type="coiled-coil region" evidence="16">
    <location>
        <begin position="195"/>
        <end position="222"/>
    </location>
</feature>
<feature type="compositionally biased region" description="Basic and acidic residues" evidence="17">
    <location>
        <begin position="255"/>
        <end position="270"/>
    </location>
</feature>
<dbReference type="SUPFAM" id="SSF82199">
    <property type="entry name" value="SET domain"/>
    <property type="match status" value="1"/>
</dbReference>
<feature type="region of interest" description="Disordered" evidence="17">
    <location>
        <begin position="776"/>
        <end position="801"/>
    </location>
</feature>
<dbReference type="GO" id="GO:0003677">
    <property type="term" value="F:DNA binding"/>
    <property type="evidence" value="ECO:0007669"/>
    <property type="project" value="UniProtKB-KW"/>
</dbReference>
<dbReference type="FunFam" id="3.30.160.60:FF:003708">
    <property type="match status" value="1"/>
</dbReference>
<evidence type="ECO:0000256" key="14">
    <source>
        <dbReference type="ARBA" id="ARBA00023242"/>
    </source>
</evidence>
<dbReference type="FunFam" id="3.30.160.60:FF:004519">
    <property type="match status" value="1"/>
</dbReference>
<comment type="subcellular location">
    <subcellularLocation>
        <location evidence="2">Nucleus</location>
    </subcellularLocation>
</comment>
<comment type="similarity">
    <text evidence="3">Belongs to the krueppel C2H2-type zinc-finger protein family.</text>
</comment>
<dbReference type="FunFam" id="3.30.160.60:FF:004110">
    <property type="match status" value="2"/>
</dbReference>
<feature type="region of interest" description="Disordered" evidence="17">
    <location>
        <begin position="42"/>
        <end position="65"/>
    </location>
</feature>
<evidence type="ECO:0000256" key="9">
    <source>
        <dbReference type="ARBA" id="ARBA00022771"/>
    </source>
</evidence>
<dbReference type="PANTHER" id="PTHR24388:SF104">
    <property type="entry name" value="AT-RICH BINDING PROTEIN-RELATED"/>
    <property type="match status" value="1"/>
</dbReference>